<dbReference type="EMBL" id="JBHUHD010000004">
    <property type="protein sequence ID" value="MFD2143623.1"/>
    <property type="molecule type" value="Genomic_DNA"/>
</dbReference>
<organism evidence="3 4">
    <name type="scientific">Ancylobacter oerskovii</name>
    <dbReference type="NCBI Taxonomy" id="459519"/>
    <lineage>
        <taxon>Bacteria</taxon>
        <taxon>Pseudomonadati</taxon>
        <taxon>Pseudomonadota</taxon>
        <taxon>Alphaproteobacteria</taxon>
        <taxon>Hyphomicrobiales</taxon>
        <taxon>Xanthobacteraceae</taxon>
        <taxon>Ancylobacter</taxon>
    </lineage>
</organism>
<gene>
    <name evidence="3" type="ORF">ACFSNC_24845</name>
</gene>
<dbReference type="EC" id="5.3.2.8" evidence="3"/>
<dbReference type="RefSeq" id="WP_213351107.1">
    <property type="nucleotide sequence ID" value="NZ_JAHBGB010000003.1"/>
</dbReference>
<dbReference type="InterPro" id="IPR047687">
    <property type="entry name" value="OMA_tautomer-like"/>
</dbReference>
<comment type="caution">
    <text evidence="3">The sequence shown here is derived from an EMBL/GenBank/DDBJ whole genome shotgun (WGS) entry which is preliminary data.</text>
</comment>
<name>A0ABW4Z5B7_9HYPH</name>
<dbReference type="Pfam" id="PF04303">
    <property type="entry name" value="PrpF"/>
    <property type="match status" value="1"/>
</dbReference>
<comment type="similarity">
    <text evidence="1">Belongs to the PrpF family.</text>
</comment>
<dbReference type="NCBIfam" id="NF033377">
    <property type="entry name" value="OMA_tautomer"/>
    <property type="match status" value="1"/>
</dbReference>
<dbReference type="SUPFAM" id="SSF54506">
    <property type="entry name" value="Diaminopimelate epimerase-like"/>
    <property type="match status" value="2"/>
</dbReference>
<proteinExistence type="inferred from homology"/>
<dbReference type="PANTHER" id="PTHR43709:SF3">
    <property type="entry name" value="ISOMERASE YBHH-RELATED"/>
    <property type="match status" value="1"/>
</dbReference>
<dbReference type="Proteomes" id="UP001597299">
    <property type="component" value="Unassembled WGS sequence"/>
</dbReference>
<dbReference type="InterPro" id="IPR007400">
    <property type="entry name" value="PrpF-like"/>
</dbReference>
<dbReference type="PANTHER" id="PTHR43709">
    <property type="entry name" value="ACONITATE ISOMERASE-RELATED"/>
    <property type="match status" value="1"/>
</dbReference>
<keyword evidence="4" id="KW-1185">Reference proteome</keyword>
<dbReference type="Gene3D" id="3.10.310.10">
    <property type="entry name" value="Diaminopimelate Epimerase, Chain A, domain 1"/>
    <property type="match status" value="2"/>
</dbReference>
<evidence type="ECO:0000313" key="3">
    <source>
        <dbReference type="EMBL" id="MFD2143623.1"/>
    </source>
</evidence>
<dbReference type="GO" id="GO:0016853">
    <property type="term" value="F:isomerase activity"/>
    <property type="evidence" value="ECO:0007669"/>
    <property type="project" value="UniProtKB-KW"/>
</dbReference>
<evidence type="ECO:0000313" key="4">
    <source>
        <dbReference type="Proteomes" id="UP001597299"/>
    </source>
</evidence>
<reference evidence="4" key="1">
    <citation type="journal article" date="2019" name="Int. J. Syst. Evol. Microbiol.">
        <title>The Global Catalogue of Microorganisms (GCM) 10K type strain sequencing project: providing services to taxonomists for standard genome sequencing and annotation.</title>
        <authorList>
            <consortium name="The Broad Institute Genomics Platform"/>
            <consortium name="The Broad Institute Genome Sequencing Center for Infectious Disease"/>
            <person name="Wu L."/>
            <person name="Ma J."/>
        </authorList>
    </citation>
    <scope>NUCLEOTIDE SEQUENCE [LARGE SCALE GENOMIC DNA]</scope>
    <source>
        <strain evidence="4">CCM 7435</strain>
    </source>
</reference>
<keyword evidence="2 3" id="KW-0413">Isomerase</keyword>
<accession>A0ABW4Z5B7</accession>
<evidence type="ECO:0000256" key="1">
    <source>
        <dbReference type="ARBA" id="ARBA00007673"/>
    </source>
</evidence>
<evidence type="ECO:0000256" key="2">
    <source>
        <dbReference type="ARBA" id="ARBA00023235"/>
    </source>
</evidence>
<protein>
    <submittedName>
        <fullName evidence="3">4-oxalomesaconate tautomerase</fullName>
        <ecNumber evidence="3">5.3.2.8</ecNumber>
    </submittedName>
</protein>
<sequence>MHKSTDMRIPAVMMRGGTSRGPFILESDLPGDPALRDQVLLAMMGSPDALQVNGIGGGNPLTSKVAIVAPSQRPGVDVEYLFAQVAVDQPVVDMTPNCGNMLSAVGPFAIESGLLPAGPDQTTVRIFNRNTSKTIEAIVQTPDGSVTYGGDTEIDGVPGRAAPIKLTFLDANGSKTGSLFPTGQFAETIEDVPVTLIDYAMPMMIIQAAALGLAGTEMPEELDADRPLFRRLERLRREAGRRMGLGDVSNAVVPKIGLMAPPVRPEGTITSRYLVPHRTHRAHAVTGALCVAVAAATPGTVAHAVARLPAAGKPLVIEHPSGKIDVDLVLDAAGEVGRASLIRTARRIFEGTVIVPLPEQRETGGTQGPANLVVQTDCPA</sequence>